<evidence type="ECO:0000313" key="2">
    <source>
        <dbReference type="Proteomes" id="UP000004290"/>
    </source>
</evidence>
<organism evidence="1 2">
    <name type="scientific">Streptococcus equinus ATCC 700338</name>
    <dbReference type="NCBI Taxonomy" id="864569"/>
    <lineage>
        <taxon>Bacteria</taxon>
        <taxon>Bacillati</taxon>
        <taxon>Bacillota</taxon>
        <taxon>Bacilli</taxon>
        <taxon>Lactobacillales</taxon>
        <taxon>Streptococcaceae</taxon>
        <taxon>Streptococcus</taxon>
    </lineage>
</organism>
<comment type="caution">
    <text evidence="1">The sequence shown here is derived from an EMBL/GenBank/DDBJ whole genome shotgun (WGS) entry which is preliminary data.</text>
</comment>
<protein>
    <submittedName>
        <fullName evidence="1">Uncharacterized protein</fullName>
    </submittedName>
</protein>
<accession>E0PG52</accession>
<dbReference type="HOGENOM" id="CLU_3085167_0_0_9"/>
<sequence>MQELATPKQILAIPKRQGRCLVMLLDRIAYPKNVTKVSKNAIKLLKSKTSPL</sequence>
<keyword evidence="2" id="KW-1185">Reference proteome</keyword>
<dbReference type="AlphaFoldDB" id="E0PG52"/>
<proteinExistence type="predicted"/>
<name>E0PG52_STREI</name>
<gene>
    <name evidence="1" type="ORF">HMPREF9319_1825</name>
</gene>
<reference evidence="1 2" key="1">
    <citation type="submission" date="2010-07" db="EMBL/GenBank/DDBJ databases">
        <authorList>
            <person name="Muzny D."/>
            <person name="Qin X."/>
            <person name="Deng J."/>
            <person name="Jiang H."/>
            <person name="Liu Y."/>
            <person name="Qu J."/>
            <person name="Song X.-Z."/>
            <person name="Zhang L."/>
            <person name="Thornton R."/>
            <person name="Coyle M."/>
            <person name="Francisco L."/>
            <person name="Jackson L."/>
            <person name="Javaid M."/>
            <person name="Korchina V."/>
            <person name="Kovar C."/>
            <person name="Mata R."/>
            <person name="Mathew T."/>
            <person name="Ngo R."/>
            <person name="Nguyen L."/>
            <person name="Nguyen N."/>
            <person name="Okwuonu G."/>
            <person name="Ongeri F."/>
            <person name="Pham C."/>
            <person name="Simmons D."/>
            <person name="Wilczek-Boney K."/>
            <person name="Hale W."/>
            <person name="Jakkamsetti A."/>
            <person name="Pham P."/>
            <person name="Ruth R."/>
            <person name="San Lucas F."/>
            <person name="Warren J."/>
            <person name="Zhang J."/>
            <person name="Zhao Z."/>
            <person name="Zhou C."/>
            <person name="Zhu D."/>
            <person name="Lee S."/>
            <person name="Bess C."/>
            <person name="Blankenburg K."/>
            <person name="Forbes L."/>
            <person name="Fu Q."/>
            <person name="Gubbala S."/>
            <person name="Hirani K."/>
            <person name="Jayaseelan J.C."/>
            <person name="Lara F."/>
            <person name="Munidasa M."/>
            <person name="Palculict T."/>
            <person name="Patil S."/>
            <person name="Pu L.-L."/>
            <person name="Saada N."/>
            <person name="Tang L."/>
            <person name="Weissenberger G."/>
            <person name="Zhu Y."/>
            <person name="Hemphill L."/>
            <person name="Shang Y."/>
            <person name="Youmans B."/>
            <person name="Ayvaz T."/>
            <person name="Ross M."/>
            <person name="Santibanez J."/>
            <person name="Aqrawi P."/>
            <person name="Gross S."/>
            <person name="Joshi V."/>
            <person name="Fowler G."/>
            <person name="Nazareth L."/>
            <person name="Reid J."/>
            <person name="Worley K."/>
            <person name="Petrosino J."/>
            <person name="Highlander S."/>
            <person name="Gibbs R."/>
        </authorList>
    </citation>
    <scope>NUCLEOTIDE SEQUENCE [LARGE SCALE GENOMIC DNA]</scope>
    <source>
        <strain evidence="1 2">ATCC 700338</strain>
    </source>
</reference>
<dbReference type="Proteomes" id="UP000004290">
    <property type="component" value="Unassembled WGS sequence"/>
</dbReference>
<dbReference type="EMBL" id="AEEL01000024">
    <property type="protein sequence ID" value="EFM26685.1"/>
    <property type="molecule type" value="Genomic_DNA"/>
</dbReference>
<evidence type="ECO:0000313" key="1">
    <source>
        <dbReference type="EMBL" id="EFM26685.1"/>
    </source>
</evidence>